<feature type="compositionally biased region" description="Polar residues" evidence="1">
    <location>
        <begin position="70"/>
        <end position="90"/>
    </location>
</feature>
<name>A0AAD1Z365_9LAMI</name>
<organism evidence="2 3">
    <name type="scientific">Fraxinus pennsylvanica</name>
    <dbReference type="NCBI Taxonomy" id="56036"/>
    <lineage>
        <taxon>Eukaryota</taxon>
        <taxon>Viridiplantae</taxon>
        <taxon>Streptophyta</taxon>
        <taxon>Embryophyta</taxon>
        <taxon>Tracheophyta</taxon>
        <taxon>Spermatophyta</taxon>
        <taxon>Magnoliopsida</taxon>
        <taxon>eudicotyledons</taxon>
        <taxon>Gunneridae</taxon>
        <taxon>Pentapetalae</taxon>
        <taxon>asterids</taxon>
        <taxon>lamiids</taxon>
        <taxon>Lamiales</taxon>
        <taxon>Oleaceae</taxon>
        <taxon>Oleeae</taxon>
        <taxon>Fraxinus</taxon>
    </lineage>
</organism>
<evidence type="ECO:0000313" key="2">
    <source>
        <dbReference type="EMBL" id="CAI9761993.1"/>
    </source>
</evidence>
<evidence type="ECO:0000256" key="1">
    <source>
        <dbReference type="SAM" id="MobiDB-lite"/>
    </source>
</evidence>
<protein>
    <submittedName>
        <fullName evidence="2">Uncharacterized protein</fullName>
    </submittedName>
</protein>
<feature type="region of interest" description="Disordered" evidence="1">
    <location>
        <begin position="1"/>
        <end position="22"/>
    </location>
</feature>
<evidence type="ECO:0000313" key="3">
    <source>
        <dbReference type="Proteomes" id="UP000834106"/>
    </source>
</evidence>
<dbReference type="Proteomes" id="UP000834106">
    <property type="component" value="Chromosome 5"/>
</dbReference>
<dbReference type="EMBL" id="OU503040">
    <property type="protein sequence ID" value="CAI9761993.1"/>
    <property type="molecule type" value="Genomic_DNA"/>
</dbReference>
<accession>A0AAD1Z365</accession>
<dbReference type="AlphaFoldDB" id="A0AAD1Z365"/>
<gene>
    <name evidence="2" type="ORF">FPE_LOCUS9423</name>
</gene>
<feature type="region of interest" description="Disordered" evidence="1">
    <location>
        <begin position="59"/>
        <end position="92"/>
    </location>
</feature>
<reference evidence="2" key="1">
    <citation type="submission" date="2023-05" db="EMBL/GenBank/DDBJ databases">
        <authorList>
            <person name="Huff M."/>
        </authorList>
    </citation>
    <scope>NUCLEOTIDE SEQUENCE</scope>
</reference>
<proteinExistence type="predicted"/>
<keyword evidence="3" id="KW-1185">Reference proteome</keyword>
<sequence>MGSTGEADRKRRHISSISPTAATVKKHPFVPISEDKKHLCQELNLADQFDFRVCNFDEEEPEKEVEPLESATSNTAEDSSSEPQNQTNYTPVCIGPEVDLIPAIPKEEAGTNLFNMYSDDKNKVDAGGACTQKVGKCVLRSKKITLDI</sequence>